<dbReference type="InterPro" id="IPR024641">
    <property type="entry name" value="HRS_helical"/>
</dbReference>
<dbReference type="Pfam" id="PF01363">
    <property type="entry name" value="FYVE"/>
    <property type="match status" value="1"/>
</dbReference>
<dbReference type="Proteomes" id="UP000276776">
    <property type="component" value="Unassembled WGS sequence"/>
</dbReference>
<evidence type="ECO:0000256" key="3">
    <source>
        <dbReference type="ARBA" id="ARBA00022833"/>
    </source>
</evidence>
<dbReference type="GO" id="GO:0043130">
    <property type="term" value="F:ubiquitin binding"/>
    <property type="evidence" value="ECO:0007669"/>
    <property type="project" value="TreeGrafter"/>
</dbReference>
<evidence type="ECO:0000256" key="4">
    <source>
        <dbReference type="PROSITE-ProRule" id="PRU00091"/>
    </source>
</evidence>
<dbReference type="Pfam" id="PF12210">
    <property type="entry name" value="Hrs_helical"/>
    <property type="match status" value="1"/>
</dbReference>
<dbReference type="PANTHER" id="PTHR46275">
    <property type="entry name" value="HEPATOCYTE GROWTH FACTOR-REGULATED TYROSINE KINASE SUBSTRATE"/>
    <property type="match status" value="1"/>
</dbReference>
<dbReference type="SUPFAM" id="SSF57903">
    <property type="entry name" value="FYVE/PHD zinc finger"/>
    <property type="match status" value="1"/>
</dbReference>
<dbReference type="FunFam" id="3.30.40.10:FF:000105">
    <property type="entry name" value="WD repeat and FYVE domain-containing protein 2"/>
    <property type="match status" value="1"/>
</dbReference>
<keyword evidence="1" id="KW-0479">Metal-binding</keyword>
<feature type="domain" description="FYVE-type" evidence="6">
    <location>
        <begin position="44"/>
        <end position="104"/>
    </location>
</feature>
<evidence type="ECO:0000313" key="9">
    <source>
        <dbReference type="WBParaSite" id="TCLT_0000285501-mRNA-1"/>
    </source>
</evidence>
<dbReference type="InterPro" id="IPR017073">
    <property type="entry name" value="HGS/VPS27"/>
</dbReference>
<dbReference type="Gene3D" id="3.30.40.10">
    <property type="entry name" value="Zinc/RING finger domain, C3HC4 (zinc finger)"/>
    <property type="match status" value="1"/>
</dbReference>
<evidence type="ECO:0000313" key="7">
    <source>
        <dbReference type="EMBL" id="VDM99025.1"/>
    </source>
</evidence>
<dbReference type="PIRSF" id="PIRSF036956">
    <property type="entry name" value="Hrs_Vps27"/>
    <property type="match status" value="1"/>
</dbReference>
<reference evidence="7 8" key="2">
    <citation type="submission" date="2018-11" db="EMBL/GenBank/DDBJ databases">
        <authorList>
            <consortium name="Pathogen Informatics"/>
        </authorList>
    </citation>
    <scope>NUCLEOTIDE SEQUENCE [LARGE SCALE GENOMIC DNA]</scope>
</reference>
<dbReference type="GO" id="GO:0032456">
    <property type="term" value="P:endocytic recycling"/>
    <property type="evidence" value="ECO:0007669"/>
    <property type="project" value="TreeGrafter"/>
</dbReference>
<dbReference type="OrthoDB" id="957735at2759"/>
<dbReference type="AlphaFoldDB" id="A0A0N5CRK5"/>
<dbReference type="SMART" id="SM00064">
    <property type="entry name" value="FYVE"/>
    <property type="match status" value="1"/>
</dbReference>
<feature type="coiled-coil region" evidence="5">
    <location>
        <begin position="358"/>
        <end position="395"/>
    </location>
</feature>
<name>A0A0N5CRK5_THECL</name>
<sequence>MAFKNKPEYKIVVDTHNLMKLAGFDFPRVTEADAMFIAESAPEWADGEECFRCRTAFGIITRKHHCRACGQIFCDKCSSKQSFLPQYGIEKQVRVCDGCYDKVTRKVDVVGSSSSVLSSFRNNKSFAVDAQKIAEQQARELKQTEEEQMNLAIALSQSEAEAQERDRQRRLYDLYNGADILKCIKTDGPFNEEPSKSACKGGDPSLSMSSVDPELARYLNRDYWQNRKNEQHTASSVIVDHQKMPTPTAPPPSESSRCALYQDRDGASSIISPSFTTTAKHPDCDATPASQFITAEEEETAETMEFCRQLAEQVTVMDNRIRSNLARNRSVVNDTAIQSLFIRLTEMHAQVMTRINKLEDQRNHFESLQDNLAHIQEARQAMDSLREDHERRRQAKIMEEQRLKQIQMQQKVDLMRQKKHEMILHQREMALLRFQQQEHELQLKRMQSMRQNSQINLPVQPSNVSYNQIEAEPGQHYVIDMFFSIELKFHGFIVEKRNQTVMKSYPSNVYVDQGHAAFSIPVSTVTQDYTNETQTLREAMVVKDDLNMTSYAHMSSYGDQVVLNSNLHQQEFLKQDALPTNYQLSVSQSSLQPPGTHNVSPIQSTVPLAYSVHLSPVNHHSFNHSVGQQQVPFTSNVDLPKVPDQHVSTFIQTNVPPVLPLPTAQHITQLMPAYPSYLSSNLTYSFKL</sequence>
<dbReference type="CDD" id="cd21387">
    <property type="entry name" value="GAT_Hrs"/>
    <property type="match status" value="1"/>
</dbReference>
<organism evidence="9">
    <name type="scientific">Thelazia callipaeda</name>
    <name type="common">Oriental eyeworm</name>
    <name type="synonym">Parasitic nematode</name>
    <dbReference type="NCBI Taxonomy" id="103827"/>
    <lineage>
        <taxon>Eukaryota</taxon>
        <taxon>Metazoa</taxon>
        <taxon>Ecdysozoa</taxon>
        <taxon>Nematoda</taxon>
        <taxon>Chromadorea</taxon>
        <taxon>Rhabditida</taxon>
        <taxon>Spirurina</taxon>
        <taxon>Spiruromorpha</taxon>
        <taxon>Thelazioidea</taxon>
        <taxon>Thelaziidae</taxon>
        <taxon>Thelazia</taxon>
    </lineage>
</organism>
<keyword evidence="2 4" id="KW-0863">Zinc-finger</keyword>
<dbReference type="GO" id="GO:0031623">
    <property type="term" value="P:receptor internalization"/>
    <property type="evidence" value="ECO:0007669"/>
    <property type="project" value="TreeGrafter"/>
</dbReference>
<protein>
    <submittedName>
        <fullName evidence="9">FYVE-type domain-containing protein</fullName>
    </submittedName>
</protein>
<keyword evidence="5" id="KW-0175">Coiled coil</keyword>
<keyword evidence="3" id="KW-0862">Zinc</keyword>
<dbReference type="PROSITE" id="PS50178">
    <property type="entry name" value="ZF_FYVE"/>
    <property type="match status" value="1"/>
</dbReference>
<dbReference type="InterPro" id="IPR011011">
    <property type="entry name" value="Znf_FYVE_PHD"/>
</dbReference>
<evidence type="ECO:0000256" key="2">
    <source>
        <dbReference type="ARBA" id="ARBA00022771"/>
    </source>
</evidence>
<dbReference type="GO" id="GO:0005769">
    <property type="term" value="C:early endosome"/>
    <property type="evidence" value="ECO:0007669"/>
    <property type="project" value="TreeGrafter"/>
</dbReference>
<dbReference type="GO" id="GO:0008270">
    <property type="term" value="F:zinc ion binding"/>
    <property type="evidence" value="ECO:0007669"/>
    <property type="project" value="UniProtKB-KW"/>
</dbReference>
<dbReference type="InterPro" id="IPR013083">
    <property type="entry name" value="Znf_RING/FYVE/PHD"/>
</dbReference>
<dbReference type="STRING" id="103827.A0A0N5CRK5"/>
<accession>A0A0N5CRK5</accession>
<evidence type="ECO:0000313" key="8">
    <source>
        <dbReference type="Proteomes" id="UP000276776"/>
    </source>
</evidence>
<dbReference type="EMBL" id="UYYF01000745">
    <property type="protein sequence ID" value="VDM99025.1"/>
    <property type="molecule type" value="Genomic_DNA"/>
</dbReference>
<keyword evidence="8" id="KW-1185">Reference proteome</keyword>
<dbReference type="InterPro" id="IPR000306">
    <property type="entry name" value="Znf_FYVE"/>
</dbReference>
<reference evidence="9" key="1">
    <citation type="submission" date="2017-02" db="UniProtKB">
        <authorList>
            <consortium name="WormBaseParasite"/>
        </authorList>
    </citation>
    <scope>IDENTIFICATION</scope>
</reference>
<feature type="coiled-coil region" evidence="5">
    <location>
        <begin position="127"/>
        <end position="161"/>
    </location>
</feature>
<dbReference type="CDD" id="cd15720">
    <property type="entry name" value="FYVE_Hrs"/>
    <property type="match status" value="1"/>
</dbReference>
<evidence type="ECO:0000256" key="1">
    <source>
        <dbReference type="ARBA" id="ARBA00022723"/>
    </source>
</evidence>
<dbReference type="InterPro" id="IPR017455">
    <property type="entry name" value="Znf_FYVE-rel"/>
</dbReference>
<dbReference type="PANTHER" id="PTHR46275:SF1">
    <property type="entry name" value="HEPATOCYTE GROWTH FACTOR-REGULATED TYROSINE KINASE SUBSTRATE"/>
    <property type="match status" value="1"/>
</dbReference>
<proteinExistence type="predicted"/>
<evidence type="ECO:0000256" key="5">
    <source>
        <dbReference type="SAM" id="Coils"/>
    </source>
</evidence>
<evidence type="ECO:0000259" key="6">
    <source>
        <dbReference type="PROSITE" id="PS50178"/>
    </source>
</evidence>
<dbReference type="WBParaSite" id="TCLT_0000285501-mRNA-1">
    <property type="protein sequence ID" value="TCLT_0000285501-mRNA-1"/>
    <property type="gene ID" value="TCLT_0000285501"/>
</dbReference>
<dbReference type="Gene3D" id="1.20.5.1940">
    <property type="match status" value="1"/>
</dbReference>
<gene>
    <name evidence="7" type="ORF">TCLT_LOCUS2856</name>
</gene>